<proteinExistence type="predicted"/>
<comment type="caution">
    <text evidence="2">The sequence shown here is derived from an EMBL/GenBank/DDBJ whole genome shotgun (WGS) entry which is preliminary data.</text>
</comment>
<evidence type="ECO:0000259" key="1">
    <source>
        <dbReference type="PROSITE" id="PS51186"/>
    </source>
</evidence>
<dbReference type="PANTHER" id="PTHR43617">
    <property type="entry name" value="L-AMINO ACID N-ACETYLTRANSFERASE"/>
    <property type="match status" value="1"/>
</dbReference>
<dbReference type="InterPro" id="IPR050276">
    <property type="entry name" value="MshD_Acetyltransferase"/>
</dbReference>
<dbReference type="EMBL" id="FXUI01000003">
    <property type="protein sequence ID" value="SMP61211.1"/>
    <property type="molecule type" value="Genomic_DNA"/>
</dbReference>
<accession>A0ABY1QAP0</accession>
<dbReference type="Gene3D" id="3.40.630.30">
    <property type="match status" value="1"/>
</dbReference>
<dbReference type="Proteomes" id="UP001157910">
    <property type="component" value="Unassembled WGS sequence"/>
</dbReference>
<dbReference type="InterPro" id="IPR016181">
    <property type="entry name" value="Acyl_CoA_acyltransferase"/>
</dbReference>
<dbReference type="SUPFAM" id="SSF55729">
    <property type="entry name" value="Acyl-CoA N-acyltransferases (Nat)"/>
    <property type="match status" value="1"/>
</dbReference>
<gene>
    <name evidence="2" type="ORF">SAMN06296065_103220</name>
</gene>
<dbReference type="RefSeq" id="WP_283405647.1">
    <property type="nucleotide sequence ID" value="NZ_FXUI01000003.1"/>
</dbReference>
<dbReference type="Pfam" id="PF13527">
    <property type="entry name" value="Acetyltransf_9"/>
    <property type="match status" value="1"/>
</dbReference>
<reference evidence="2 3" key="1">
    <citation type="submission" date="2017-05" db="EMBL/GenBank/DDBJ databases">
        <authorList>
            <person name="Varghese N."/>
            <person name="Submissions S."/>
        </authorList>
    </citation>
    <scope>NUCLEOTIDE SEQUENCE [LARGE SCALE GENOMIC DNA]</scope>
    <source>
        <strain evidence="2 3">SM16</strain>
    </source>
</reference>
<evidence type="ECO:0000313" key="2">
    <source>
        <dbReference type="EMBL" id="SMP61211.1"/>
    </source>
</evidence>
<dbReference type="InterPro" id="IPR000182">
    <property type="entry name" value="GNAT_dom"/>
</dbReference>
<feature type="domain" description="N-acetyltransferase" evidence="1">
    <location>
        <begin position="1"/>
        <end position="148"/>
    </location>
</feature>
<keyword evidence="3" id="KW-1185">Reference proteome</keyword>
<protein>
    <submittedName>
        <fullName evidence="2">Acetyltransferase</fullName>
    </submittedName>
</protein>
<evidence type="ECO:0000313" key="3">
    <source>
        <dbReference type="Proteomes" id="UP001157910"/>
    </source>
</evidence>
<name>A0ABY1QAP0_9SPHN</name>
<organism evidence="2 3">
    <name type="scientific">Novosphingobium panipatense</name>
    <dbReference type="NCBI Taxonomy" id="428991"/>
    <lineage>
        <taxon>Bacteria</taxon>
        <taxon>Pseudomonadati</taxon>
        <taxon>Pseudomonadota</taxon>
        <taxon>Alphaproteobacteria</taxon>
        <taxon>Sphingomonadales</taxon>
        <taxon>Sphingomonadaceae</taxon>
        <taxon>Novosphingobium</taxon>
    </lineage>
</organism>
<sequence length="165" mass="17806">MMIRQEQEQDRDAIKQVTADAFALVEHSNQTEPAIIAALRDAGALTISLVAAEGDEIIGHVAFSPVTIDGENRKWFGLGPVSVRPDLQGRGIGGALIRQGLEELRAQGAAGCVLLGNPGYYRRFGFENDPGLRYPDAPPEYFMRLTFEGSDPTGEIAYHAAFGAC</sequence>
<dbReference type="PANTHER" id="PTHR43617:SF2">
    <property type="entry name" value="UPF0039 PROTEIN SLL0451"/>
    <property type="match status" value="1"/>
</dbReference>
<dbReference type="CDD" id="cd04301">
    <property type="entry name" value="NAT_SF"/>
    <property type="match status" value="1"/>
</dbReference>
<dbReference type="PROSITE" id="PS51186">
    <property type="entry name" value="GNAT"/>
    <property type="match status" value="1"/>
</dbReference>